<evidence type="ECO:0000313" key="2">
    <source>
        <dbReference type="EMBL" id="SEQ42305.1"/>
    </source>
</evidence>
<dbReference type="SUPFAM" id="SSF52833">
    <property type="entry name" value="Thioredoxin-like"/>
    <property type="match status" value="1"/>
</dbReference>
<dbReference type="PROSITE" id="PS51352">
    <property type="entry name" value="THIOREDOXIN_2"/>
    <property type="match status" value="1"/>
</dbReference>
<dbReference type="RefSeq" id="WP_074721674.1">
    <property type="nucleotide sequence ID" value="NZ_CBCRVS010000001.1"/>
</dbReference>
<reference evidence="3" key="1">
    <citation type="submission" date="2016-10" db="EMBL/GenBank/DDBJ databases">
        <authorList>
            <person name="Varghese N."/>
            <person name="Submissions S."/>
        </authorList>
    </citation>
    <scope>NUCLEOTIDE SEQUENCE [LARGE SCALE GENOMIC DNA]</scope>
    <source>
        <strain evidence="3">DSM 15719</strain>
    </source>
</reference>
<evidence type="ECO:0000259" key="1">
    <source>
        <dbReference type="PROSITE" id="PS51352"/>
    </source>
</evidence>
<dbReference type="PANTHER" id="PTHR42852:SF13">
    <property type="entry name" value="PROTEIN DIPZ"/>
    <property type="match status" value="1"/>
</dbReference>
<sequence length="171" mass="19889">MKKIFKIVLPLVFVSLISLMGYKIVTKIKHKKEIAANIKTIPAFIYQNLNGESFSNKNLKTDTPTLFIYFNSECEYCNEEAHMIEESVDKFRPYQLVFVSFEKPELIKTFAQKHNLLNYGNIHFVCDSKVTFATTFDVQSLPCLVIYDKHQQLIEKLKGQTKVETILKKLQ</sequence>
<dbReference type="Gene3D" id="3.40.30.10">
    <property type="entry name" value="Glutaredoxin"/>
    <property type="match status" value="1"/>
</dbReference>
<proteinExistence type="predicted"/>
<dbReference type="InterPro" id="IPR050553">
    <property type="entry name" value="Thioredoxin_ResA/DsbE_sf"/>
</dbReference>
<feature type="domain" description="Thioredoxin" evidence="1">
    <location>
        <begin position="35"/>
        <end position="171"/>
    </location>
</feature>
<gene>
    <name evidence="2" type="ORF">SAMN05444355_102316</name>
</gene>
<dbReference type="PANTHER" id="PTHR42852">
    <property type="entry name" value="THIOL:DISULFIDE INTERCHANGE PROTEIN DSBE"/>
    <property type="match status" value="1"/>
</dbReference>
<evidence type="ECO:0000313" key="3">
    <source>
        <dbReference type="Proteomes" id="UP000183658"/>
    </source>
</evidence>
<keyword evidence="3" id="KW-1185">Reference proteome</keyword>
<dbReference type="InterPro" id="IPR013766">
    <property type="entry name" value="Thioredoxin_domain"/>
</dbReference>
<dbReference type="OrthoDB" id="662072at2"/>
<dbReference type="Proteomes" id="UP000183658">
    <property type="component" value="Unassembled WGS sequence"/>
</dbReference>
<dbReference type="GO" id="GO:0016491">
    <property type="term" value="F:oxidoreductase activity"/>
    <property type="evidence" value="ECO:0007669"/>
    <property type="project" value="InterPro"/>
</dbReference>
<dbReference type="AlphaFoldDB" id="A0A1H9FWK8"/>
<organism evidence="2 3">
    <name type="scientific">Flavobacterium frigoris</name>
    <dbReference type="NCBI Taxonomy" id="229204"/>
    <lineage>
        <taxon>Bacteria</taxon>
        <taxon>Pseudomonadati</taxon>
        <taxon>Bacteroidota</taxon>
        <taxon>Flavobacteriia</taxon>
        <taxon>Flavobacteriales</taxon>
        <taxon>Flavobacteriaceae</taxon>
        <taxon>Flavobacterium</taxon>
    </lineage>
</organism>
<protein>
    <submittedName>
        <fullName evidence="2">AhpC/TSA family protein</fullName>
    </submittedName>
</protein>
<dbReference type="InterPro" id="IPR000866">
    <property type="entry name" value="AhpC/TSA"/>
</dbReference>
<dbReference type="InterPro" id="IPR036249">
    <property type="entry name" value="Thioredoxin-like_sf"/>
</dbReference>
<name>A0A1H9FWK8_FLAFI</name>
<dbReference type="GO" id="GO:0016209">
    <property type="term" value="F:antioxidant activity"/>
    <property type="evidence" value="ECO:0007669"/>
    <property type="project" value="InterPro"/>
</dbReference>
<dbReference type="EMBL" id="FOFZ01000002">
    <property type="protein sequence ID" value="SEQ42305.1"/>
    <property type="molecule type" value="Genomic_DNA"/>
</dbReference>
<dbReference type="Pfam" id="PF00578">
    <property type="entry name" value="AhpC-TSA"/>
    <property type="match status" value="1"/>
</dbReference>
<accession>A0A1H9FWK8</accession>